<dbReference type="AlphaFoldDB" id="I7J8V2"/>
<proteinExistence type="predicted"/>
<gene>
    <name evidence="1" type="ordered locus">BN140_1405</name>
</gene>
<keyword evidence="2" id="KW-1185">Reference proteome</keyword>
<dbReference type="Pfam" id="PF13563">
    <property type="entry name" value="2_5_RNA_ligase2"/>
    <property type="match status" value="1"/>
</dbReference>
<evidence type="ECO:0000313" key="1">
    <source>
        <dbReference type="EMBL" id="CCJ36328.1"/>
    </source>
</evidence>
<organism evidence="1 2">
    <name type="scientific">Methanoculleus bourgensis (strain ATCC 43281 / DSM 3045 / OCM 15 / MS2)</name>
    <name type="common">Methanogenium bourgense</name>
    <dbReference type="NCBI Taxonomy" id="1201294"/>
    <lineage>
        <taxon>Archaea</taxon>
        <taxon>Methanobacteriati</taxon>
        <taxon>Methanobacteriota</taxon>
        <taxon>Stenosarchaea group</taxon>
        <taxon>Methanomicrobia</taxon>
        <taxon>Methanomicrobiales</taxon>
        <taxon>Methanomicrobiaceae</taxon>
        <taxon>Methanoculleus</taxon>
    </lineage>
</organism>
<sequence length="237" mass="25544">MGIGGKHFSTLSADHPSMHEFPDTVAIDVVILPPGPIMDMAIGANRILLAGTPGGGIRLERGDCLPHISVAMFPARREDIPEITAKVDRIARRCSPMALTIDTIAKHRVRTGETVSVFHIPRPEILQLFHKTVMNAVKSYTASPAGPEMFAGEASADSIDCLLRFPKTSAYERYSPHITLGFGDLPELIPGIDFPVRFEATKAAICRLGNHCTCRGIIAGFDLGAGQIAGHGRAVRR</sequence>
<evidence type="ECO:0008006" key="3">
    <source>
        <dbReference type="Google" id="ProtNLM"/>
    </source>
</evidence>
<accession>I7J8V2</accession>
<dbReference type="InterPro" id="IPR009097">
    <property type="entry name" value="Cyclic_Pdiesterase"/>
</dbReference>
<evidence type="ECO:0000313" key="2">
    <source>
        <dbReference type="Proteomes" id="UP000009007"/>
    </source>
</evidence>
<protein>
    <recommendedName>
        <fullName evidence="3">2'-5' RNA ligase family protein</fullName>
    </recommendedName>
</protein>
<reference evidence="2" key="1">
    <citation type="journal article" date="2012" name="J. Bacteriol.">
        <title>Complete genome sequence of the hydrogenotrophic, methanogenic archaeon Methanoculleus bourgensis strain MS2T, isolated from a sewage sludge digester.</title>
        <authorList>
            <person name="Maus I."/>
            <person name="Wibberg D."/>
            <person name="Stantscheff R."/>
            <person name="Eikmeyer F.G."/>
            <person name="Seffner A."/>
            <person name="Boelter J."/>
            <person name="Szczepanowski R."/>
            <person name="Blom J."/>
            <person name="Jaenicke S."/>
            <person name="Konig H."/>
            <person name="Puhler A."/>
            <person name="Schluter A."/>
        </authorList>
    </citation>
    <scope>NUCLEOTIDE SEQUENCE [LARGE SCALE GENOMIC DNA]</scope>
    <source>
        <strain evidence="2">ATCC 43281 / DSM 3045 / OCM 15 / MS2</strain>
    </source>
</reference>
<name>I7J8V2_METBM</name>
<dbReference type="BioCyc" id="MBOU1201294:BN140_RS06995-MONOMER"/>
<dbReference type="HOGENOM" id="CLU_1149824_0_0_2"/>
<dbReference type="SUPFAM" id="SSF55144">
    <property type="entry name" value="LigT-like"/>
    <property type="match status" value="1"/>
</dbReference>
<dbReference type="PATRIC" id="fig|1201294.9.peg.1547"/>
<dbReference type="EMBL" id="HE964772">
    <property type="protein sequence ID" value="CCJ36328.1"/>
    <property type="molecule type" value="Genomic_DNA"/>
</dbReference>
<dbReference type="Gene3D" id="3.90.1140.10">
    <property type="entry name" value="Cyclic phosphodiesterase"/>
    <property type="match status" value="1"/>
</dbReference>
<dbReference type="Proteomes" id="UP000009007">
    <property type="component" value="Chromosome I"/>
</dbReference>
<dbReference type="KEGG" id="mbg:BN140_1405"/>